<proteinExistence type="predicted"/>
<gene>
    <name evidence="1" type="ORF">LCMAC102_01240</name>
</gene>
<name>A0A481YTB7_9VIRU</name>
<reference evidence="1" key="1">
    <citation type="journal article" date="2019" name="MBio">
        <title>Virus Genomes from Deep Sea Sediments Expand the Ocean Megavirome and Support Independent Origins of Viral Gigantism.</title>
        <authorList>
            <person name="Backstrom D."/>
            <person name="Yutin N."/>
            <person name="Jorgensen S.L."/>
            <person name="Dharamshi J."/>
            <person name="Homa F."/>
            <person name="Zaremba-Niedwiedzka K."/>
            <person name="Spang A."/>
            <person name="Wolf Y.I."/>
            <person name="Koonin E.V."/>
            <person name="Ettema T.J."/>
        </authorList>
    </citation>
    <scope>NUCLEOTIDE SEQUENCE</scope>
</reference>
<evidence type="ECO:0000313" key="1">
    <source>
        <dbReference type="EMBL" id="QBK86329.1"/>
    </source>
</evidence>
<organism evidence="1">
    <name type="scientific">Marseillevirus LCMAC102</name>
    <dbReference type="NCBI Taxonomy" id="2506603"/>
    <lineage>
        <taxon>Viruses</taxon>
        <taxon>Varidnaviria</taxon>
        <taxon>Bamfordvirae</taxon>
        <taxon>Nucleocytoviricota</taxon>
        <taxon>Megaviricetes</taxon>
        <taxon>Pimascovirales</taxon>
        <taxon>Pimascovirales incertae sedis</taxon>
        <taxon>Marseilleviridae</taxon>
    </lineage>
</organism>
<dbReference type="EMBL" id="MK500334">
    <property type="protein sequence ID" value="QBK86329.1"/>
    <property type="molecule type" value="Genomic_DNA"/>
</dbReference>
<protein>
    <submittedName>
        <fullName evidence="1">Uncharacterized protein</fullName>
    </submittedName>
</protein>
<accession>A0A481YTB7</accession>
<sequence length="140" mass="15954">MPFKISECAIPAIWCGNGNPPNRKSEDQTYYHKTGTRYECMKKGFGAGMYSEKKKNLPQDSLQHIKYVGDTFEQKFKSKGINNTKKLRRELSKKTSHEMAAILKKVFTRKGGVVDKRAYNSTIVYLYQHGIGGVPKCIKI</sequence>